<dbReference type="Proteomes" id="UP000006053">
    <property type="component" value="Chromosome"/>
</dbReference>
<dbReference type="Pfam" id="PF13751">
    <property type="entry name" value="DDE_Tnp_1_6"/>
    <property type="match status" value="1"/>
</dbReference>
<gene>
    <name evidence="3" type="ordered locus">Desde_0137</name>
</gene>
<organism evidence="3 4">
    <name type="scientific">Desulfitobacterium dehalogenans (strain ATCC 51507 / DSM 9161 / JW/IU-DC1)</name>
    <dbReference type="NCBI Taxonomy" id="756499"/>
    <lineage>
        <taxon>Bacteria</taxon>
        <taxon>Bacillati</taxon>
        <taxon>Bacillota</taxon>
        <taxon>Clostridia</taxon>
        <taxon>Eubacteriales</taxon>
        <taxon>Desulfitobacteriaceae</taxon>
        <taxon>Desulfitobacterium</taxon>
    </lineage>
</organism>
<sequence length="479" mass="55604">MAPMMKEEKQKQNRMLCVFMEDLVPKGHFLRKLDAAIDFSFIYDIMRPLYSDKGRPSIDPVVLVKMLLIGYLYGIDSERKLEQEILVNIAYRWFLGLDLEDKVPDHSVFSQNRRRRFKDTEVFREIFNTVVERCAEAGLIGGECVVMDSTHIKANAANGHAEKVLLVEGPNDYWLKLNDEHGGHIRQKTEEADMTLTVKKKSLSDPEAGWMHRHPKPAGFHYLCHQSSDIRYGIVTDVHVTPGDVTDAPYCVERIAYQKKECRLSFRYAGLDSGYDTVAVHHGLHQLGIRAYIPVNPGHTAHWRKERGLFTIEDFHYDVQNDRYICPNDCTLRYIGVRKAYYRVGKNYVTRSEDCKNCPLKSQCIAGKANYKEVRRDFYQEDQERHHALVGTALYRYVMRKRQVICEGNFALQKRCHNLRFTRKRGIEKVQEQCLFSAMALNLKRLVKYGTAPLRPAVSYPQIKLRIVSLQRNLSVNYC</sequence>
<dbReference type="NCBIfam" id="NF033551">
    <property type="entry name" value="transpos_IS1182"/>
    <property type="match status" value="1"/>
</dbReference>
<dbReference type="PANTHER" id="PTHR33408">
    <property type="entry name" value="TRANSPOSASE"/>
    <property type="match status" value="1"/>
</dbReference>
<dbReference type="STRING" id="756499.Desde_0137"/>
<dbReference type="AlphaFoldDB" id="I4A3U1"/>
<accession>I4A3U1</accession>
<name>I4A3U1_DESDJ</name>
<proteinExistence type="predicted"/>
<dbReference type="Pfam" id="PF05598">
    <property type="entry name" value="DUF772"/>
    <property type="match status" value="1"/>
</dbReference>
<dbReference type="InterPro" id="IPR025668">
    <property type="entry name" value="Tnp_DDE_dom"/>
</dbReference>
<evidence type="ECO:0000313" key="4">
    <source>
        <dbReference type="Proteomes" id="UP000006053"/>
    </source>
</evidence>
<dbReference type="HOGENOM" id="CLU_021293_2_2_9"/>
<feature type="domain" description="Transposase InsH N-terminal" evidence="1">
    <location>
        <begin position="20"/>
        <end position="115"/>
    </location>
</feature>
<evidence type="ECO:0000259" key="2">
    <source>
        <dbReference type="Pfam" id="PF13751"/>
    </source>
</evidence>
<reference evidence="4" key="1">
    <citation type="submission" date="2012-06" db="EMBL/GenBank/DDBJ databases">
        <title>Complete sequence of Desulfitobacterium dehalogenans ATCC 51507.</title>
        <authorList>
            <person name="Lucas S."/>
            <person name="Han J."/>
            <person name="Lapidus A."/>
            <person name="Cheng J.-F."/>
            <person name="Goodwin L."/>
            <person name="Pitluck S."/>
            <person name="Peters L."/>
            <person name="Ovchinnikova G."/>
            <person name="Teshima H."/>
            <person name="Detter J.C."/>
            <person name="Han C."/>
            <person name="Tapia R."/>
            <person name="Land M."/>
            <person name="Hauser L."/>
            <person name="Kyrpides N."/>
            <person name="Ivanova N."/>
            <person name="Pagani I."/>
            <person name="Kruse T."/>
            <person name="de Vos W.M."/>
            <person name="Smidt H."/>
            <person name="Woyke T."/>
        </authorList>
    </citation>
    <scope>NUCLEOTIDE SEQUENCE [LARGE SCALE GENOMIC DNA]</scope>
    <source>
        <strain evidence="4">ATCC 51507 / DSM 9161 / JW/IU-DC1</strain>
    </source>
</reference>
<dbReference type="InterPro" id="IPR008490">
    <property type="entry name" value="Transposase_InsH_N"/>
</dbReference>
<dbReference type="InterPro" id="IPR047629">
    <property type="entry name" value="IS1182_transpos"/>
</dbReference>
<dbReference type="eggNOG" id="COG3039">
    <property type="taxonomic scope" value="Bacteria"/>
</dbReference>
<feature type="domain" description="Transposase DDE" evidence="2">
    <location>
        <begin position="325"/>
        <end position="447"/>
    </location>
</feature>
<reference evidence="3 4" key="2">
    <citation type="journal article" date="2015" name="J. Bacteriol.">
        <title>Genomic, proteomic, and biochemical analysis of the organohalide respiratory pathway in Desulfitobacterium dehalogenans.</title>
        <authorList>
            <person name="Kruse T."/>
            <person name="van de Pas B.A."/>
            <person name="Atteia A."/>
            <person name="Krab K."/>
            <person name="Hagen W.R."/>
            <person name="Goodwin L."/>
            <person name="Chain P."/>
            <person name="Boeren S."/>
            <person name="Maphosa F."/>
            <person name="Schraa G."/>
            <person name="de Vos W.M."/>
            <person name="van der Oost J."/>
            <person name="Smidt H."/>
            <person name="Stams A.J."/>
        </authorList>
    </citation>
    <scope>NUCLEOTIDE SEQUENCE [LARGE SCALE GENOMIC DNA]</scope>
    <source>
        <strain evidence="4">ATCC 51507 / DSM 9161 / JW/IU-DC1</strain>
    </source>
</reference>
<dbReference type="EMBL" id="CP003348">
    <property type="protein sequence ID" value="AFL98625.1"/>
    <property type="molecule type" value="Genomic_DNA"/>
</dbReference>
<keyword evidence="4" id="KW-1185">Reference proteome</keyword>
<dbReference type="KEGG" id="ddh:Desde_0137"/>
<protein>
    <submittedName>
        <fullName evidence="3">Transposase</fullName>
    </submittedName>
</protein>
<evidence type="ECO:0000313" key="3">
    <source>
        <dbReference type="EMBL" id="AFL98625.1"/>
    </source>
</evidence>
<evidence type="ECO:0000259" key="1">
    <source>
        <dbReference type="Pfam" id="PF05598"/>
    </source>
</evidence>